<dbReference type="SUPFAM" id="SSF53850">
    <property type="entry name" value="Periplasmic binding protein-like II"/>
    <property type="match status" value="1"/>
</dbReference>
<dbReference type="Proteomes" id="UP000616340">
    <property type="component" value="Unassembled WGS sequence"/>
</dbReference>
<keyword evidence="5" id="KW-0564">Palmitate</keyword>
<evidence type="ECO:0000313" key="8">
    <source>
        <dbReference type="Proteomes" id="UP000616340"/>
    </source>
</evidence>
<dbReference type="Gene3D" id="3.40.190.10">
    <property type="entry name" value="Periplasmic binding protein-like II"/>
    <property type="match status" value="2"/>
</dbReference>
<dbReference type="AlphaFoldDB" id="A0A927DPZ9"/>
<evidence type="ECO:0000313" key="7">
    <source>
        <dbReference type="EMBL" id="MBD3709192.1"/>
    </source>
</evidence>
<dbReference type="EMBL" id="JACXTN010000001">
    <property type="protein sequence ID" value="MBD3709192.1"/>
    <property type="molecule type" value="Genomic_DNA"/>
</dbReference>
<organism evidence="7 8">
    <name type="scientific">Klebsiella pneumoniae</name>
    <dbReference type="NCBI Taxonomy" id="573"/>
    <lineage>
        <taxon>Bacteria</taxon>
        <taxon>Pseudomonadati</taxon>
        <taxon>Pseudomonadota</taxon>
        <taxon>Gammaproteobacteria</taxon>
        <taxon>Enterobacterales</taxon>
        <taxon>Enterobacteriaceae</taxon>
        <taxon>Klebsiella/Raoultella group</taxon>
        <taxon>Klebsiella</taxon>
        <taxon>Klebsiella pneumoniae complex</taxon>
    </lineage>
</organism>
<protein>
    <submittedName>
        <fullName evidence="7">Methionine-binding protein</fullName>
    </submittedName>
</protein>
<comment type="similarity">
    <text evidence="2">Belongs to the NlpA lipoprotein family.</text>
</comment>
<name>A0A927DPZ9_KLEPN</name>
<keyword evidence="4" id="KW-0472">Membrane</keyword>
<dbReference type="PANTHER" id="PTHR30429">
    <property type="entry name" value="D-METHIONINE-BINDING LIPOPROTEIN METQ"/>
    <property type="match status" value="1"/>
</dbReference>
<evidence type="ECO:0000256" key="5">
    <source>
        <dbReference type="ARBA" id="ARBA00023139"/>
    </source>
</evidence>
<evidence type="ECO:0000256" key="3">
    <source>
        <dbReference type="ARBA" id="ARBA00022729"/>
    </source>
</evidence>
<dbReference type="InterPro" id="IPR004872">
    <property type="entry name" value="Lipoprotein_NlpA"/>
</dbReference>
<evidence type="ECO:0000256" key="1">
    <source>
        <dbReference type="ARBA" id="ARBA00004635"/>
    </source>
</evidence>
<gene>
    <name evidence="7" type="ORF">IE996_09150</name>
</gene>
<dbReference type="PANTHER" id="PTHR30429:SF0">
    <property type="entry name" value="METHIONINE-BINDING LIPOPROTEIN METQ"/>
    <property type="match status" value="1"/>
</dbReference>
<comment type="caution">
    <text evidence="7">The sequence shown here is derived from an EMBL/GenBank/DDBJ whole genome shotgun (WGS) entry which is preliminary data.</text>
</comment>
<evidence type="ECO:0000256" key="2">
    <source>
        <dbReference type="ARBA" id="ARBA00008973"/>
    </source>
</evidence>
<accession>A0A927DPZ9</accession>
<keyword evidence="3" id="KW-0732">Signal</keyword>
<keyword evidence="6" id="KW-0449">Lipoprotein</keyword>
<sequence length="277" mass="30570">MANPPRKIPYEQVSCARDRSRPVVGHLFYAAADAHLIRVGFNPGPYKEQFEKGVAPYLLSKGYKIEYKDFSDGIQVNDAVARGDIEANIMQHPVYLKAINERLGIDNVGIVQVPTPPMGLYGGKLTTLGTPAAGTVVSVPNQPSNEYRAVLVLESLGWVKIKPDSDPATFSQRNIVDNPYKIVLKEMDNAQQVRALPDVDYGLIQGNFAVSSGMSLTSALKLEAATSHFINVVTVAGKKSEGAVCQRYYRWLPLGRVQKYILSHPQYDGYLLPDYLK</sequence>
<dbReference type="Pfam" id="PF03180">
    <property type="entry name" value="Lipoprotein_9"/>
    <property type="match status" value="1"/>
</dbReference>
<comment type="subcellular location">
    <subcellularLocation>
        <location evidence="1">Membrane</location>
        <topology evidence="1">Lipid-anchor</topology>
    </subcellularLocation>
</comment>
<reference evidence="7" key="1">
    <citation type="submission" date="2020-07" db="EMBL/GenBank/DDBJ databases">
        <title>Clinical and genomic characterization of carbapenemase-producing Enterobacterales causing secondary infections during the COVID-19 crisis at a New York City hospital.</title>
        <authorList>
            <person name="Gomez-Simmonds A."/>
            <person name="Annavajhala M.K."/>
            <person name="Uhlemann A.-C."/>
        </authorList>
    </citation>
    <scope>NUCLEOTIDE SEQUENCE</scope>
    <source>
        <strain evidence="7">NK1677</strain>
    </source>
</reference>
<dbReference type="GO" id="GO:0016020">
    <property type="term" value="C:membrane"/>
    <property type="evidence" value="ECO:0007669"/>
    <property type="project" value="UniProtKB-SubCell"/>
</dbReference>
<evidence type="ECO:0000256" key="6">
    <source>
        <dbReference type="ARBA" id="ARBA00023288"/>
    </source>
</evidence>
<proteinExistence type="inferred from homology"/>
<evidence type="ECO:0000256" key="4">
    <source>
        <dbReference type="ARBA" id="ARBA00023136"/>
    </source>
</evidence>